<protein>
    <submittedName>
        <fullName evidence="1">Uncharacterized protein</fullName>
    </submittedName>
</protein>
<keyword evidence="2" id="KW-1185">Reference proteome</keyword>
<gene>
    <name evidence="1" type="ORF">ODALV1_LOCUS21474</name>
</gene>
<comment type="caution">
    <text evidence="1">The sequence shown here is derived from an EMBL/GenBank/DDBJ whole genome shotgun (WGS) entry which is preliminary data.</text>
</comment>
<dbReference type="Proteomes" id="UP001642540">
    <property type="component" value="Unassembled WGS sequence"/>
</dbReference>
<dbReference type="EMBL" id="CAXLJM020000072">
    <property type="protein sequence ID" value="CAL8126606.1"/>
    <property type="molecule type" value="Genomic_DNA"/>
</dbReference>
<dbReference type="PANTHER" id="PTHR38696">
    <property type="entry name" value="MEDIATOR OF RNA POLYMERASE II TRANSCRIPTION SUBUNIT 13"/>
    <property type="match status" value="1"/>
</dbReference>
<reference evidence="1 2" key="1">
    <citation type="submission" date="2024-08" db="EMBL/GenBank/DDBJ databases">
        <authorList>
            <person name="Cucini C."/>
            <person name="Frati F."/>
        </authorList>
    </citation>
    <scope>NUCLEOTIDE SEQUENCE [LARGE SCALE GENOMIC DNA]</scope>
</reference>
<evidence type="ECO:0000313" key="2">
    <source>
        <dbReference type="Proteomes" id="UP001642540"/>
    </source>
</evidence>
<dbReference type="PANTHER" id="PTHR38696:SF1">
    <property type="entry name" value="MEDIATOR OF RNA POLYMERASE II TRANSCRIPTION SUBUNIT 13"/>
    <property type="match status" value="1"/>
</dbReference>
<name>A0ABP1RFA7_9HEXA</name>
<accession>A0ABP1RFA7</accession>
<evidence type="ECO:0000313" key="1">
    <source>
        <dbReference type="EMBL" id="CAL8126606.1"/>
    </source>
</evidence>
<sequence length="186" mass="21078">MATLGWNLTQSTDVSKREGDKDSLFFEEGVPDPDARVFVVSFNQRNRLRLIDAPDLLPFVEEAVNQYWPKGVEERNEMNGCMELKLKGNPWYPIGADAVHSKLLLCKVVANFRSIGYKLYASIDLSYGTEGQDLETWAFRKIWSDLQYVPTACESCGQFSQDPDYLKEDEVDLGLPTPLPIDSDSE</sequence>
<organism evidence="1 2">
    <name type="scientific">Orchesella dallaii</name>
    <dbReference type="NCBI Taxonomy" id="48710"/>
    <lineage>
        <taxon>Eukaryota</taxon>
        <taxon>Metazoa</taxon>
        <taxon>Ecdysozoa</taxon>
        <taxon>Arthropoda</taxon>
        <taxon>Hexapoda</taxon>
        <taxon>Collembola</taxon>
        <taxon>Entomobryomorpha</taxon>
        <taxon>Entomobryoidea</taxon>
        <taxon>Orchesellidae</taxon>
        <taxon>Orchesellinae</taxon>
        <taxon>Orchesella</taxon>
    </lineage>
</organism>
<proteinExistence type="predicted"/>